<dbReference type="SUPFAM" id="SSF53850">
    <property type="entry name" value="Periplasmic binding protein-like II"/>
    <property type="match status" value="1"/>
</dbReference>
<dbReference type="InterPro" id="IPR000914">
    <property type="entry name" value="SBP_5_dom"/>
</dbReference>
<dbReference type="AlphaFoldDB" id="A0A4P7QGS7"/>
<dbReference type="KEGG" id="cee:CENDO_08555"/>
<keyword evidence="5" id="KW-1185">Reference proteome</keyword>
<dbReference type="PIRSF" id="PIRSF002741">
    <property type="entry name" value="MppA"/>
    <property type="match status" value="1"/>
</dbReference>
<evidence type="ECO:0000313" key="4">
    <source>
        <dbReference type="EMBL" id="QCB28981.1"/>
    </source>
</evidence>
<dbReference type="InterPro" id="IPR030678">
    <property type="entry name" value="Peptide/Ni-bd"/>
</dbReference>
<feature type="domain" description="Solute-binding protein family 5" evidence="3">
    <location>
        <begin position="83"/>
        <end position="409"/>
    </location>
</feature>
<feature type="signal peptide" evidence="2">
    <location>
        <begin position="1"/>
        <end position="21"/>
    </location>
</feature>
<dbReference type="Gene3D" id="3.10.105.10">
    <property type="entry name" value="Dipeptide-binding Protein, Domain 3"/>
    <property type="match status" value="1"/>
</dbReference>
<proteinExistence type="predicted"/>
<dbReference type="GO" id="GO:1904680">
    <property type="term" value="F:peptide transmembrane transporter activity"/>
    <property type="evidence" value="ECO:0007669"/>
    <property type="project" value="TreeGrafter"/>
</dbReference>
<dbReference type="RefSeq" id="WP_136141638.1">
    <property type="nucleotide sequence ID" value="NZ_CP039247.1"/>
</dbReference>
<dbReference type="GO" id="GO:0043190">
    <property type="term" value="C:ATP-binding cassette (ABC) transporter complex"/>
    <property type="evidence" value="ECO:0007669"/>
    <property type="project" value="InterPro"/>
</dbReference>
<dbReference type="Gene3D" id="3.40.190.10">
    <property type="entry name" value="Periplasmic binding protein-like II"/>
    <property type="match status" value="1"/>
</dbReference>
<evidence type="ECO:0000313" key="5">
    <source>
        <dbReference type="Proteomes" id="UP000296352"/>
    </source>
</evidence>
<dbReference type="CDD" id="cd08494">
    <property type="entry name" value="PBP2_NikA_DppA_OppA_like_6"/>
    <property type="match status" value="1"/>
</dbReference>
<evidence type="ECO:0000256" key="1">
    <source>
        <dbReference type="ARBA" id="ARBA00022729"/>
    </source>
</evidence>
<keyword evidence="1 2" id="KW-0732">Signal</keyword>
<organism evidence="4 5">
    <name type="scientific">Corynebacterium endometrii</name>
    <dbReference type="NCBI Taxonomy" id="2488819"/>
    <lineage>
        <taxon>Bacteria</taxon>
        <taxon>Bacillati</taxon>
        <taxon>Actinomycetota</taxon>
        <taxon>Actinomycetes</taxon>
        <taxon>Mycobacteriales</taxon>
        <taxon>Corynebacteriaceae</taxon>
        <taxon>Corynebacterium</taxon>
    </lineage>
</organism>
<dbReference type="PANTHER" id="PTHR30290:SF38">
    <property type="entry name" value="D,D-DIPEPTIDE-BINDING PERIPLASMIC PROTEIN DDPA-RELATED"/>
    <property type="match status" value="1"/>
</dbReference>
<evidence type="ECO:0000256" key="2">
    <source>
        <dbReference type="SAM" id="SignalP"/>
    </source>
</evidence>
<feature type="chain" id="PRO_5020657106" evidence="2">
    <location>
        <begin position="22"/>
        <end position="512"/>
    </location>
</feature>
<reference evidence="4 5" key="1">
    <citation type="submission" date="2019-04" db="EMBL/GenBank/DDBJ databases">
        <title>Corynebacterium endometrii sp. nov., isolated from the uterus of a cow with endometritis.</title>
        <authorList>
            <person name="Ballas P."/>
            <person name="Ruckert C."/>
            <person name="Wagener K."/>
            <person name="Drillich M."/>
            <person name="Kaempfer P."/>
            <person name="Busse H.-J."/>
            <person name="Ehling-Schulz M."/>
        </authorList>
    </citation>
    <scope>NUCLEOTIDE SEQUENCE [LARGE SCALE GENOMIC DNA]</scope>
    <source>
        <strain evidence="4 5">LMM-1653</strain>
    </source>
</reference>
<dbReference type="OrthoDB" id="9796817at2"/>
<dbReference type="PANTHER" id="PTHR30290">
    <property type="entry name" value="PERIPLASMIC BINDING COMPONENT OF ABC TRANSPORTER"/>
    <property type="match status" value="1"/>
</dbReference>
<dbReference type="Pfam" id="PF00496">
    <property type="entry name" value="SBP_bac_5"/>
    <property type="match status" value="1"/>
</dbReference>
<sequence length="512" mass="54488" precursor="true">MNKRALGAAAFLAAGALTACSAGHTAYVPTTAPGKSASSAVVLASTSPANSLDFTTTGGAAIPAALMSNVYETLVRIDPESGEIVPHLATGWRVNEAGTEYTFALREGVSFSDGAAFNAETAAFSINYVREKWTNGLKSQMDAVAAAEAIGENTLKVTLARPSNKWLWSMGTVTGAMMHEGAVGELSSKPVGTGPFMVAGFSPNEFVSLTINPDYWGKAPARDVTIRYFPDAMSAVNALQSGGADIVWAVQAPELLSNLPDEYRTTVGTTNGEVVLSMNNQVAPFDDPRVRQAVAYAVDRNAANDILWDAAATDTGGAPVPPTDPWFSGKDYYPHDPDKARELLAEAGATGAHITITVPTLPYAQTISELLYSQLTEVGFEVELESAEFPAMWLAQVMGAKDYQMSIVSHVEPRDITTLFGSPEYYLGYDSPTVRDLFAKADTESEEAASTQLMGRAVDHIMEDMGALTLMNMPNIVLTREGVTGVRPDQVTDAIELRDVDFTPRAGGDTND</sequence>
<dbReference type="InterPro" id="IPR039424">
    <property type="entry name" value="SBP_5"/>
</dbReference>
<name>A0A4P7QGS7_9CORY</name>
<dbReference type="PROSITE" id="PS51257">
    <property type="entry name" value="PROKAR_LIPOPROTEIN"/>
    <property type="match status" value="1"/>
</dbReference>
<dbReference type="GO" id="GO:0015833">
    <property type="term" value="P:peptide transport"/>
    <property type="evidence" value="ECO:0007669"/>
    <property type="project" value="TreeGrafter"/>
</dbReference>
<accession>A0A4P7QGS7</accession>
<protein>
    <submittedName>
        <fullName evidence="4">Heme-binding protein A</fullName>
    </submittedName>
</protein>
<dbReference type="GO" id="GO:0042597">
    <property type="term" value="C:periplasmic space"/>
    <property type="evidence" value="ECO:0007669"/>
    <property type="project" value="UniProtKB-ARBA"/>
</dbReference>
<gene>
    <name evidence="4" type="primary">hbpA1</name>
    <name evidence="4" type="ORF">CENDO_08555</name>
</gene>
<dbReference type="EMBL" id="CP039247">
    <property type="protein sequence ID" value="QCB28981.1"/>
    <property type="molecule type" value="Genomic_DNA"/>
</dbReference>
<evidence type="ECO:0000259" key="3">
    <source>
        <dbReference type="Pfam" id="PF00496"/>
    </source>
</evidence>
<dbReference type="Proteomes" id="UP000296352">
    <property type="component" value="Chromosome"/>
</dbReference>